<dbReference type="Pfam" id="PF18739">
    <property type="entry name" value="HEPN_Apea"/>
    <property type="match status" value="1"/>
</dbReference>
<feature type="domain" description="ApeA N-terminal" evidence="2">
    <location>
        <begin position="87"/>
        <end position="309"/>
    </location>
</feature>
<evidence type="ECO:0000313" key="3">
    <source>
        <dbReference type="EMBL" id="MDN4188000.1"/>
    </source>
</evidence>
<name>A0AAW7LIH1_BIFBR</name>
<gene>
    <name evidence="3" type="ORF">DC496_06515</name>
</gene>
<dbReference type="RefSeq" id="WP_106629562.1">
    <property type="nucleotide sequence ID" value="NZ_CP021387.1"/>
</dbReference>
<reference evidence="3" key="1">
    <citation type="submission" date="2018-05" db="EMBL/GenBank/DDBJ databases">
        <authorList>
            <person name="Kondepudi K.K."/>
            <person name="Singh S."/>
            <person name="Chaudhry V."/>
            <person name="Mantri S."/>
            <person name="Bhadada S."/>
            <person name="Bishnoi M."/>
            <person name="Kaur J."/>
            <person name="Sharma S."/>
            <person name="Bhatia R."/>
        </authorList>
    </citation>
    <scope>NUCLEOTIDE SEQUENCE</scope>
    <source>
        <strain evidence="3">Bif11</strain>
    </source>
</reference>
<dbReference type="InterPro" id="IPR041229">
    <property type="entry name" value="HEPN_Apea"/>
</dbReference>
<accession>A0AAW7LIH1</accession>
<dbReference type="Proteomes" id="UP001169990">
    <property type="component" value="Unassembled WGS sequence"/>
</dbReference>
<dbReference type="InterPro" id="IPR041223">
    <property type="entry name" value="ApeA_NTD"/>
</dbReference>
<evidence type="ECO:0000259" key="1">
    <source>
        <dbReference type="Pfam" id="PF18739"/>
    </source>
</evidence>
<dbReference type="Pfam" id="PF18862">
    <property type="entry name" value="ApeA_NTD1"/>
    <property type="match status" value="1"/>
</dbReference>
<proteinExistence type="predicted"/>
<dbReference type="AlphaFoldDB" id="A0AAW7LIH1"/>
<organism evidence="3 4">
    <name type="scientific">Bifidobacterium breve</name>
    <dbReference type="NCBI Taxonomy" id="1685"/>
    <lineage>
        <taxon>Bacteria</taxon>
        <taxon>Bacillati</taxon>
        <taxon>Actinomycetota</taxon>
        <taxon>Actinomycetes</taxon>
        <taxon>Bifidobacteriales</taxon>
        <taxon>Bifidobacteriaceae</taxon>
        <taxon>Bifidobacterium</taxon>
    </lineage>
</organism>
<protein>
    <recommendedName>
        <fullName evidence="5">ApeA N-terminal domain-containing protein</fullName>
    </recommendedName>
</protein>
<evidence type="ECO:0008006" key="5">
    <source>
        <dbReference type="Google" id="ProtNLM"/>
    </source>
</evidence>
<sequence length="459" mass="52403">MVLDKPLLGKAYEGQVYLTSGMLHEDDGRLLLELHNEGAEPKDDYWDQLDPVSVSKRKSGVIAIGSLRMKPCPETISFFTGPNEDSYLLTDCRLVHTDFTPGGGPYNFRQVIEVGSLIQLSDARLKHFGNKYLKINRMQSTIPMLNIWLGDSALFFWLPNDCNAKQKTAIAYGIKKTEPIKLGRISTDDTIFARIQVQAGSSDNWRKGKVELHSDTTFSTYSHKCLDIADHFRLHQSFLTLLEVAYGCKLDMRSIQVSRNEDKTFPNQSTAFRNLLTSHMPSLDFKEARNARKAEPIFHFKNINKEGVSKWFTLLHDCPMGLYAFSNILENEKYLPLETQFLLVGVTIEHIGAMVQGHDSCFREQLNAILDQIAPLLGDDASKTDWIDGVTKSYNGIKHFYRADKRPDTVSMIEYLIEAKQIIRLWIAHHIGCSIDLLKEYMSRHRYQLSRVTSIFDKP</sequence>
<evidence type="ECO:0000313" key="4">
    <source>
        <dbReference type="Proteomes" id="UP001169990"/>
    </source>
</evidence>
<evidence type="ECO:0000259" key="2">
    <source>
        <dbReference type="Pfam" id="PF18862"/>
    </source>
</evidence>
<comment type="caution">
    <text evidence="3">The sequence shown here is derived from an EMBL/GenBank/DDBJ whole genome shotgun (WGS) entry which is preliminary data.</text>
</comment>
<feature type="domain" description="Apea-like HEPN" evidence="1">
    <location>
        <begin position="361"/>
        <end position="434"/>
    </location>
</feature>
<dbReference type="EMBL" id="QELD01000010">
    <property type="protein sequence ID" value="MDN4188000.1"/>
    <property type="molecule type" value="Genomic_DNA"/>
</dbReference>
<reference evidence="3" key="2">
    <citation type="journal article" date="2022" name="3 Biotech.">
        <title>Isomaltooligosaccharides utilization and genomic characterization of human infant anti-inflammatory Bifidobacterium longum and Bifidobacterium breve strains.</title>
        <authorList>
            <person name="Sharma S."/>
            <person name="Singh S."/>
            <person name="Chaudhary V."/>
            <person name="Mantri S."/>
            <person name="Chander A."/>
            <person name="Maurya R."/>
            <person name="Rajarammohan S."/>
            <person name="Singh R.P."/>
            <person name="Rishi P."/>
            <person name="Bishnoi M."/>
            <person name="Bhadada S.K."/>
            <person name="Kondepudi K.K."/>
        </authorList>
    </citation>
    <scope>NUCLEOTIDE SEQUENCE</scope>
    <source>
        <strain evidence="3">Bif11</strain>
    </source>
</reference>